<dbReference type="Proteomes" id="UP000318478">
    <property type="component" value="Unassembled WGS sequence"/>
</dbReference>
<evidence type="ECO:0000259" key="1">
    <source>
        <dbReference type="PROSITE" id="PS50914"/>
    </source>
</evidence>
<protein>
    <recommendedName>
        <fullName evidence="1">BON domain-containing protein</fullName>
    </recommendedName>
</protein>
<evidence type="ECO:0000313" key="2">
    <source>
        <dbReference type="EMBL" id="TWT78116.1"/>
    </source>
</evidence>
<organism evidence="2 3">
    <name type="scientific">Posidoniimonas polymericola</name>
    <dbReference type="NCBI Taxonomy" id="2528002"/>
    <lineage>
        <taxon>Bacteria</taxon>
        <taxon>Pseudomonadati</taxon>
        <taxon>Planctomycetota</taxon>
        <taxon>Planctomycetia</taxon>
        <taxon>Pirellulales</taxon>
        <taxon>Lacipirellulaceae</taxon>
        <taxon>Posidoniimonas</taxon>
    </lineage>
</organism>
<feature type="domain" description="BON" evidence="1">
    <location>
        <begin position="3"/>
        <end position="71"/>
    </location>
</feature>
<dbReference type="OrthoDB" id="291621at2"/>
<dbReference type="PROSITE" id="PS50914">
    <property type="entry name" value="BON"/>
    <property type="match status" value="1"/>
</dbReference>
<evidence type="ECO:0000313" key="3">
    <source>
        <dbReference type="Proteomes" id="UP000318478"/>
    </source>
</evidence>
<keyword evidence="3" id="KW-1185">Reference proteome</keyword>
<accession>A0A5C5YTN1</accession>
<name>A0A5C5YTN1_9BACT</name>
<dbReference type="Gene3D" id="3.30.1340.30">
    <property type="match status" value="1"/>
</dbReference>
<dbReference type="InterPro" id="IPR007055">
    <property type="entry name" value="BON_dom"/>
</dbReference>
<dbReference type="EMBL" id="SJPO01000002">
    <property type="protein sequence ID" value="TWT78116.1"/>
    <property type="molecule type" value="Genomic_DNA"/>
</dbReference>
<proteinExistence type="predicted"/>
<reference evidence="2 3" key="1">
    <citation type="submission" date="2019-02" db="EMBL/GenBank/DDBJ databases">
        <title>Deep-cultivation of Planctomycetes and their phenomic and genomic characterization uncovers novel biology.</title>
        <authorList>
            <person name="Wiegand S."/>
            <person name="Jogler M."/>
            <person name="Boedeker C."/>
            <person name="Pinto D."/>
            <person name="Vollmers J."/>
            <person name="Rivas-Marin E."/>
            <person name="Kohn T."/>
            <person name="Peeters S.H."/>
            <person name="Heuer A."/>
            <person name="Rast P."/>
            <person name="Oberbeckmann S."/>
            <person name="Bunk B."/>
            <person name="Jeske O."/>
            <person name="Meyerdierks A."/>
            <person name="Storesund J.E."/>
            <person name="Kallscheuer N."/>
            <person name="Luecker S."/>
            <person name="Lage O.M."/>
            <person name="Pohl T."/>
            <person name="Merkel B.J."/>
            <person name="Hornburger P."/>
            <person name="Mueller R.-W."/>
            <person name="Bruemmer F."/>
            <person name="Labrenz M."/>
            <person name="Spormann A.M."/>
            <person name="Op Den Camp H."/>
            <person name="Overmann J."/>
            <person name="Amann R."/>
            <person name="Jetten M.S.M."/>
            <person name="Mascher T."/>
            <person name="Medema M.H."/>
            <person name="Devos D.P."/>
            <person name="Kaster A.-K."/>
            <person name="Ovreas L."/>
            <person name="Rohde M."/>
            <person name="Galperin M.Y."/>
            <person name="Jogler C."/>
        </authorList>
    </citation>
    <scope>NUCLEOTIDE SEQUENCE [LARGE SCALE GENOMIC DNA]</scope>
    <source>
        <strain evidence="2 3">Pla123a</strain>
    </source>
</reference>
<sequence length="82" mass="9241">MSFEERVELTATEKLEHSSHLFRRSVSCRFREGVLRLDGRVPTFHLKQIAQSLLDNIDGVSRIENALVVVNPTGISSEPAYS</sequence>
<dbReference type="AlphaFoldDB" id="A0A5C5YTN1"/>
<comment type="caution">
    <text evidence="2">The sequence shown here is derived from an EMBL/GenBank/DDBJ whole genome shotgun (WGS) entry which is preliminary data.</text>
</comment>
<gene>
    <name evidence="2" type="ORF">Pla123a_09050</name>
</gene>
<dbReference type="RefSeq" id="WP_146584355.1">
    <property type="nucleotide sequence ID" value="NZ_SJPO01000002.1"/>
</dbReference>